<protein>
    <submittedName>
        <fullName evidence="1">Uncharacterized protein</fullName>
    </submittedName>
</protein>
<keyword evidence="2" id="KW-1185">Reference proteome</keyword>
<reference evidence="1" key="1">
    <citation type="submission" date="2022-08" db="EMBL/GenBank/DDBJ databases">
        <title>Genome Sequence of Lecanicillium fungicola.</title>
        <authorList>
            <person name="Buettner E."/>
        </authorList>
    </citation>
    <scope>NUCLEOTIDE SEQUENCE</scope>
    <source>
        <strain evidence="1">Babe33</strain>
    </source>
</reference>
<organism evidence="1 2">
    <name type="scientific">Zarea fungicola</name>
    <dbReference type="NCBI Taxonomy" id="93591"/>
    <lineage>
        <taxon>Eukaryota</taxon>
        <taxon>Fungi</taxon>
        <taxon>Dikarya</taxon>
        <taxon>Ascomycota</taxon>
        <taxon>Pezizomycotina</taxon>
        <taxon>Sordariomycetes</taxon>
        <taxon>Hypocreomycetidae</taxon>
        <taxon>Hypocreales</taxon>
        <taxon>Cordycipitaceae</taxon>
        <taxon>Zarea</taxon>
    </lineage>
</organism>
<dbReference type="EMBL" id="JANJQO010003484">
    <property type="protein sequence ID" value="KAJ2959417.1"/>
    <property type="molecule type" value="Genomic_DNA"/>
</dbReference>
<dbReference type="Proteomes" id="UP001143910">
    <property type="component" value="Unassembled WGS sequence"/>
</dbReference>
<proteinExistence type="predicted"/>
<comment type="caution">
    <text evidence="1">The sequence shown here is derived from an EMBL/GenBank/DDBJ whole genome shotgun (WGS) entry which is preliminary data.</text>
</comment>
<accession>A0ACC1MBY7</accession>
<evidence type="ECO:0000313" key="1">
    <source>
        <dbReference type="EMBL" id="KAJ2959417.1"/>
    </source>
</evidence>
<sequence length="169" mass="17917">MDMDRGRNMAGDDDVIATNNEVLRRMAVAIPDIVENSQAAKTAADQEQRMGLIESAKLYPKAILFSMIMSLGIVMEGYDTALLGNFYAQPAFQHKFGNPVGDGTYQVTAPWQAGLSNGANVGEILGLFGAGMLAESSSPSTSACSLRARSSAACLGAPFRRSPLPTRPT</sequence>
<gene>
    <name evidence="1" type="ORF">NQ176_g11121</name>
</gene>
<name>A0ACC1MBY7_9HYPO</name>
<evidence type="ECO:0000313" key="2">
    <source>
        <dbReference type="Proteomes" id="UP001143910"/>
    </source>
</evidence>